<dbReference type="PROSITE" id="PS50082">
    <property type="entry name" value="WD_REPEATS_2"/>
    <property type="match status" value="6"/>
</dbReference>
<feature type="region of interest" description="Disordered" evidence="8">
    <location>
        <begin position="135"/>
        <end position="154"/>
    </location>
</feature>
<feature type="repeat" description="WD" evidence="7">
    <location>
        <begin position="415"/>
        <end position="456"/>
    </location>
</feature>
<dbReference type="EMBL" id="OX459123">
    <property type="protein sequence ID" value="CAI9111348.1"/>
    <property type="molecule type" value="Genomic_DNA"/>
</dbReference>
<gene>
    <name evidence="10" type="ORF">OLC1_LOCUS18780</name>
</gene>
<keyword evidence="11" id="KW-1185">Reference proteome</keyword>
<dbReference type="CDD" id="cd00200">
    <property type="entry name" value="WD40"/>
    <property type="match status" value="1"/>
</dbReference>
<organism evidence="10 11">
    <name type="scientific">Oldenlandia corymbosa var. corymbosa</name>
    <dbReference type="NCBI Taxonomy" id="529605"/>
    <lineage>
        <taxon>Eukaryota</taxon>
        <taxon>Viridiplantae</taxon>
        <taxon>Streptophyta</taxon>
        <taxon>Embryophyta</taxon>
        <taxon>Tracheophyta</taxon>
        <taxon>Spermatophyta</taxon>
        <taxon>Magnoliopsida</taxon>
        <taxon>eudicotyledons</taxon>
        <taxon>Gunneridae</taxon>
        <taxon>Pentapetalae</taxon>
        <taxon>asterids</taxon>
        <taxon>lamiids</taxon>
        <taxon>Gentianales</taxon>
        <taxon>Rubiaceae</taxon>
        <taxon>Rubioideae</taxon>
        <taxon>Spermacoceae</taxon>
        <taxon>Hedyotis-Oldenlandia complex</taxon>
        <taxon>Oldenlandia</taxon>
    </lineage>
</organism>
<protein>
    <submittedName>
        <fullName evidence="10">OLC1v1011559C3</fullName>
    </submittedName>
</protein>
<keyword evidence="4" id="KW-0805">Transcription regulation</keyword>
<evidence type="ECO:0000256" key="7">
    <source>
        <dbReference type="PROSITE-ProRule" id="PRU00221"/>
    </source>
</evidence>
<evidence type="ECO:0000256" key="5">
    <source>
        <dbReference type="ARBA" id="ARBA00023163"/>
    </source>
</evidence>
<feature type="repeat" description="WD" evidence="7">
    <location>
        <begin position="302"/>
        <end position="343"/>
    </location>
</feature>
<dbReference type="FunFam" id="1.20.960.30:FF:000001">
    <property type="entry name" value="F-box-like/WD repeat-containing protein TBL1XR1"/>
    <property type="match status" value="1"/>
</dbReference>
<keyword evidence="9" id="KW-1133">Transmembrane helix</keyword>
<reference evidence="10" key="1">
    <citation type="submission" date="2023-03" db="EMBL/GenBank/DDBJ databases">
        <authorList>
            <person name="Julca I."/>
        </authorList>
    </citation>
    <scope>NUCLEOTIDE SEQUENCE</scope>
</reference>
<keyword evidence="5" id="KW-0804">Transcription</keyword>
<dbReference type="InterPro" id="IPR001680">
    <property type="entry name" value="WD40_rpt"/>
</dbReference>
<dbReference type="PROSITE" id="PS50294">
    <property type="entry name" value="WD_REPEATS_REGION"/>
    <property type="match status" value="6"/>
</dbReference>
<feature type="repeat" description="WD" evidence="7">
    <location>
        <begin position="457"/>
        <end position="507"/>
    </location>
</feature>
<keyword evidence="2 7" id="KW-0853">WD repeat</keyword>
<feature type="repeat" description="WD" evidence="7">
    <location>
        <begin position="508"/>
        <end position="549"/>
    </location>
</feature>
<dbReference type="PANTHER" id="PTHR22846:SF2">
    <property type="entry name" value="F-BOX-LIKE_WD REPEAT-CONTAINING PROTEIN EBI"/>
    <property type="match status" value="1"/>
</dbReference>
<dbReference type="GO" id="GO:0000118">
    <property type="term" value="C:histone deacetylase complex"/>
    <property type="evidence" value="ECO:0007669"/>
    <property type="project" value="TreeGrafter"/>
</dbReference>
<evidence type="ECO:0000256" key="6">
    <source>
        <dbReference type="ARBA" id="ARBA00023242"/>
    </source>
</evidence>
<feature type="transmembrane region" description="Helical" evidence="9">
    <location>
        <begin position="346"/>
        <end position="369"/>
    </location>
</feature>
<evidence type="ECO:0000256" key="1">
    <source>
        <dbReference type="ARBA" id="ARBA00004123"/>
    </source>
</evidence>
<dbReference type="PROSITE" id="PS00678">
    <property type="entry name" value="WD_REPEATS_1"/>
    <property type="match status" value="2"/>
</dbReference>
<dbReference type="GO" id="GO:0006357">
    <property type="term" value="P:regulation of transcription by RNA polymerase II"/>
    <property type="evidence" value="ECO:0007669"/>
    <property type="project" value="TreeGrafter"/>
</dbReference>
<evidence type="ECO:0000256" key="8">
    <source>
        <dbReference type="SAM" id="MobiDB-lite"/>
    </source>
</evidence>
<dbReference type="Pfam" id="PF08513">
    <property type="entry name" value="LisH"/>
    <property type="match status" value="1"/>
</dbReference>
<dbReference type="PROSITE" id="PS50896">
    <property type="entry name" value="LISH"/>
    <property type="match status" value="1"/>
</dbReference>
<dbReference type="InterPro" id="IPR045183">
    <property type="entry name" value="Ebi-like"/>
</dbReference>
<dbReference type="InterPro" id="IPR015943">
    <property type="entry name" value="WD40/YVTN_repeat-like_dom_sf"/>
</dbReference>
<dbReference type="InterPro" id="IPR020472">
    <property type="entry name" value="WD40_PAC1"/>
</dbReference>
<dbReference type="GO" id="GO:0003714">
    <property type="term" value="F:transcription corepressor activity"/>
    <property type="evidence" value="ECO:0007669"/>
    <property type="project" value="InterPro"/>
</dbReference>
<proteinExistence type="predicted"/>
<dbReference type="SUPFAM" id="SSF50978">
    <property type="entry name" value="WD40 repeat-like"/>
    <property type="match status" value="1"/>
</dbReference>
<keyword evidence="9" id="KW-0472">Membrane</keyword>
<dbReference type="FunFam" id="2.130.10.10:FF:000218">
    <property type="entry name" value="WD40 repeat-containing protein HOS15"/>
    <property type="match status" value="1"/>
</dbReference>
<dbReference type="PROSITE" id="PS50231">
    <property type="entry name" value="RICIN_B_LECTIN"/>
    <property type="match status" value="1"/>
</dbReference>
<keyword evidence="3" id="KW-0677">Repeat</keyword>
<dbReference type="InterPro" id="IPR036322">
    <property type="entry name" value="WD40_repeat_dom_sf"/>
</dbReference>
<feature type="repeat" description="WD" evidence="7">
    <location>
        <begin position="261"/>
        <end position="295"/>
    </location>
</feature>
<dbReference type="Pfam" id="PF00400">
    <property type="entry name" value="WD40"/>
    <property type="match status" value="6"/>
</dbReference>
<dbReference type="AlphaFoldDB" id="A0AAV1DX83"/>
<accession>A0AAV1DX83</accession>
<comment type="subcellular location">
    <subcellularLocation>
        <location evidence="1">Nucleus</location>
    </subcellularLocation>
</comment>
<dbReference type="InterPro" id="IPR019775">
    <property type="entry name" value="WD40_repeat_CS"/>
</dbReference>
<keyword evidence="9" id="KW-0812">Transmembrane</keyword>
<name>A0AAV1DX83_OLDCO</name>
<sequence>MTAITSVELNLLVFRYLQESGFTHAAFALGYEANINKSPIDGSLVPPGALITVVQKGLQYVEMEANLSKVDSGVDEEFSFLQPMDLITKDVNELRRIVRERRKKEVKNAKEKEVNKEHEGARGLVKEREKQVRKREREKVAEKFEEKPKEKEQIKMVDPNHEDQRNVRQEEVRISGGAEPMEISTTSVDEIEEFSASEVTILEGHACEVCACSWNPAGSFLASGSGDSTARIWKVSEESSQSSLRNGPSNEIVLLHVKGKTNEKSRDVTSVDWNLDGTLLATGAYDGQARIWTIDGQLKATLTKHKGPIFSLKWSRKNDYILTGSCDKTAIVWDVKTEQIKQQFEFHSGFVLLIYPCSMINFFWVYYVFDKSWRSFFTGPTLDVDWRNNVSFATCSTDQKIYVFKIGENHPIKTFSDHQGEVNCVKWDPAGSLLASCSDDRTAKVWSLKQDKCIHDFRGHEKEIYNIRWSPTGPGTNNPNMQLLLASASFDSTVKLWDIEQGRLLRSLTGHSEAVYSVAFSPNGEYLASGSLDKSVHIWSVKEGKVIKKYTGQGGIFEVGWNSESNKIAAAFANNVVCILDFRK</sequence>
<dbReference type="SMART" id="SM00320">
    <property type="entry name" value="WD40"/>
    <property type="match status" value="8"/>
</dbReference>
<feature type="region of interest" description="Disordered" evidence="8">
    <location>
        <begin position="106"/>
        <end position="130"/>
    </location>
</feature>
<evidence type="ECO:0000256" key="9">
    <source>
        <dbReference type="SAM" id="Phobius"/>
    </source>
</evidence>
<evidence type="ECO:0000256" key="2">
    <source>
        <dbReference type="ARBA" id="ARBA00022574"/>
    </source>
</evidence>
<evidence type="ECO:0000256" key="4">
    <source>
        <dbReference type="ARBA" id="ARBA00023015"/>
    </source>
</evidence>
<feature type="repeat" description="WD" evidence="7">
    <location>
        <begin position="202"/>
        <end position="243"/>
    </location>
</feature>
<dbReference type="Proteomes" id="UP001161247">
    <property type="component" value="Chromosome 6"/>
</dbReference>
<evidence type="ECO:0000313" key="10">
    <source>
        <dbReference type="EMBL" id="CAI9111348.1"/>
    </source>
</evidence>
<evidence type="ECO:0000256" key="3">
    <source>
        <dbReference type="ARBA" id="ARBA00022737"/>
    </source>
</evidence>
<dbReference type="PANTHER" id="PTHR22846">
    <property type="entry name" value="WD40 REPEAT PROTEIN"/>
    <property type="match status" value="1"/>
</dbReference>
<dbReference type="SMART" id="SM00667">
    <property type="entry name" value="LisH"/>
    <property type="match status" value="1"/>
</dbReference>
<dbReference type="Gene3D" id="2.130.10.10">
    <property type="entry name" value="YVTN repeat-like/Quinoprotein amine dehydrogenase"/>
    <property type="match status" value="1"/>
</dbReference>
<dbReference type="Gene3D" id="1.20.960.30">
    <property type="match status" value="1"/>
</dbReference>
<keyword evidence="6" id="KW-0539">Nucleus</keyword>
<dbReference type="PRINTS" id="PR00320">
    <property type="entry name" value="GPROTEINBRPT"/>
</dbReference>
<dbReference type="InterPro" id="IPR006594">
    <property type="entry name" value="LisH"/>
</dbReference>
<evidence type="ECO:0000313" key="11">
    <source>
        <dbReference type="Proteomes" id="UP001161247"/>
    </source>
</evidence>